<evidence type="ECO:0000259" key="1">
    <source>
        <dbReference type="PROSITE" id="PS50910"/>
    </source>
</evidence>
<organism evidence="2">
    <name type="scientific">uncultured Desulfobacterium sp</name>
    <dbReference type="NCBI Taxonomy" id="201089"/>
    <lineage>
        <taxon>Bacteria</taxon>
        <taxon>Pseudomonadati</taxon>
        <taxon>Thermodesulfobacteriota</taxon>
        <taxon>Desulfobacteria</taxon>
        <taxon>Desulfobacterales</taxon>
        <taxon>Desulfobacteriaceae</taxon>
        <taxon>Desulfobacterium</taxon>
        <taxon>environmental samples</taxon>
    </lineage>
</organism>
<name>E1YMV3_9BACT</name>
<sequence length="75" mass="8769">MLEKRHYLYMGFMCHQSVEKMLKAIYVAKFGLVPPYIHKLDKLIELTGLKNAVSEDQYDLIDELIPLNIQARYPA</sequence>
<dbReference type="PROSITE" id="PS50910">
    <property type="entry name" value="HEPN"/>
    <property type="match status" value="1"/>
</dbReference>
<dbReference type="Gene3D" id="1.20.120.330">
    <property type="entry name" value="Nucleotidyltransferases domain 2"/>
    <property type="match status" value="1"/>
</dbReference>
<accession>E1YMV3</accession>
<dbReference type="AlphaFoldDB" id="E1YMV3"/>
<dbReference type="EMBL" id="FR695880">
    <property type="protein sequence ID" value="CBX31897.1"/>
    <property type="molecule type" value="Genomic_DNA"/>
</dbReference>
<protein>
    <recommendedName>
        <fullName evidence="1">HEPN domain-containing protein</fullName>
    </recommendedName>
</protein>
<dbReference type="SUPFAM" id="SSF81593">
    <property type="entry name" value="Nucleotidyltransferase substrate binding subunit/domain"/>
    <property type="match status" value="1"/>
</dbReference>
<gene>
    <name evidence="2" type="ORF">N47_O13160</name>
</gene>
<evidence type="ECO:0000313" key="2">
    <source>
        <dbReference type="EMBL" id="CBX31897.1"/>
    </source>
</evidence>
<proteinExistence type="predicted"/>
<dbReference type="InterPro" id="IPR007842">
    <property type="entry name" value="HEPN_dom"/>
</dbReference>
<feature type="domain" description="HEPN" evidence="1">
    <location>
        <begin position="1"/>
        <end position="75"/>
    </location>
</feature>
<dbReference type="Pfam" id="PF05168">
    <property type="entry name" value="HEPN"/>
    <property type="match status" value="1"/>
</dbReference>
<reference evidence="2" key="1">
    <citation type="journal article" date="2011" name="Environ. Microbiol.">
        <title>Genomic insights into the metabolic potential of the polycyclic aromatic hydrocarbon degrading sulfate-reducing Deltaproteobacterium N47.</title>
        <authorList>
            <person name="Bergmann F."/>
            <person name="Selesi D."/>
            <person name="Weinmaier T."/>
            <person name="Tischler P."/>
            <person name="Rattei T."/>
            <person name="Meckenstock R.U."/>
        </authorList>
    </citation>
    <scope>NUCLEOTIDE SEQUENCE</scope>
</reference>